<dbReference type="Gene3D" id="3.40.50.2020">
    <property type="match status" value="1"/>
</dbReference>
<dbReference type="GO" id="GO:0005524">
    <property type="term" value="F:ATP binding"/>
    <property type="evidence" value="ECO:0007669"/>
    <property type="project" value="TreeGrafter"/>
</dbReference>
<dbReference type="GO" id="GO:0006015">
    <property type="term" value="P:5-phosphoribose 1-diphosphate biosynthetic process"/>
    <property type="evidence" value="ECO:0007669"/>
    <property type="project" value="TreeGrafter"/>
</dbReference>
<dbReference type="GO" id="GO:0004749">
    <property type="term" value="F:ribose phosphate diphosphokinase activity"/>
    <property type="evidence" value="ECO:0007669"/>
    <property type="project" value="TreeGrafter"/>
</dbReference>
<organism evidence="2 3">
    <name type="scientific">Fasciola hepatica</name>
    <name type="common">Liver fluke</name>
    <dbReference type="NCBI Taxonomy" id="6192"/>
    <lineage>
        <taxon>Eukaryota</taxon>
        <taxon>Metazoa</taxon>
        <taxon>Spiralia</taxon>
        <taxon>Lophotrochozoa</taxon>
        <taxon>Platyhelminthes</taxon>
        <taxon>Trematoda</taxon>
        <taxon>Digenea</taxon>
        <taxon>Plagiorchiida</taxon>
        <taxon>Echinostomata</taxon>
        <taxon>Echinostomatoidea</taxon>
        <taxon>Fasciolidae</taxon>
        <taxon>Fasciola</taxon>
    </lineage>
</organism>
<accession>A0A4E0RWG6</accession>
<reference evidence="2" key="1">
    <citation type="submission" date="2019-03" db="EMBL/GenBank/DDBJ databases">
        <title>Improved annotation for the trematode Fasciola hepatica.</title>
        <authorList>
            <person name="Choi Y.-J."/>
            <person name="Martin J."/>
            <person name="Mitreva M."/>
        </authorList>
    </citation>
    <scope>NUCLEOTIDE SEQUENCE [LARGE SCALE GENOMIC DNA]</scope>
</reference>
<dbReference type="EMBL" id="JXXN02006356">
    <property type="protein sequence ID" value="THD19470.1"/>
    <property type="molecule type" value="Genomic_DNA"/>
</dbReference>
<dbReference type="GO" id="GO:0000287">
    <property type="term" value="F:magnesium ion binding"/>
    <property type="evidence" value="ECO:0007669"/>
    <property type="project" value="InterPro"/>
</dbReference>
<proteinExistence type="inferred from homology"/>
<evidence type="ECO:0000256" key="1">
    <source>
        <dbReference type="ARBA" id="ARBA00006478"/>
    </source>
</evidence>
<dbReference type="AlphaFoldDB" id="A0A4E0RWG6"/>
<keyword evidence="3" id="KW-1185">Reference proteome</keyword>
<gene>
    <name evidence="2" type="ORF">D915_009858</name>
</gene>
<dbReference type="PANTHER" id="PTHR10210:SF53">
    <property type="entry name" value="GH23275P"/>
    <property type="match status" value="1"/>
</dbReference>
<dbReference type="GO" id="GO:0002189">
    <property type="term" value="C:ribose phosphate diphosphokinase complex"/>
    <property type="evidence" value="ECO:0007669"/>
    <property type="project" value="TreeGrafter"/>
</dbReference>
<dbReference type="Pfam" id="PF14572">
    <property type="entry name" value="Pribosyl_synth"/>
    <property type="match status" value="1"/>
</dbReference>
<evidence type="ECO:0000313" key="2">
    <source>
        <dbReference type="EMBL" id="THD19470.1"/>
    </source>
</evidence>
<protein>
    <submittedName>
        <fullName evidence="2">Phosphoribosyl pyrophosphate synthase-associated protein 2</fullName>
    </submittedName>
</protein>
<comment type="similarity">
    <text evidence="1">Belongs to the ribose-phosphate pyrophosphokinase family.</text>
</comment>
<dbReference type="PANTHER" id="PTHR10210">
    <property type="entry name" value="RIBOSE-PHOSPHATE DIPHOSPHOKINASE FAMILY MEMBER"/>
    <property type="match status" value="1"/>
</dbReference>
<name>A0A4E0RWG6_FASHE</name>
<dbReference type="GO" id="GO:0005737">
    <property type="term" value="C:cytoplasm"/>
    <property type="evidence" value="ECO:0007669"/>
    <property type="project" value="TreeGrafter"/>
</dbReference>
<dbReference type="SUPFAM" id="SSF53271">
    <property type="entry name" value="PRTase-like"/>
    <property type="match status" value="1"/>
</dbReference>
<sequence>MVWKAEPPPNLVGDVHGRVTTILDNIIDGEQQSVSAAYLLHERGACNVFVFAIRGLIGAEAPIRLGGNWMDEVVVTITAPRGIQKMPCHKTRAVDISILLAKTIRRIYNDESMLYLFTSVHKNE</sequence>
<dbReference type="InterPro" id="IPR005946">
    <property type="entry name" value="Rib-P_diPkinase"/>
</dbReference>
<dbReference type="InterPro" id="IPR029057">
    <property type="entry name" value="PRTase-like"/>
</dbReference>
<evidence type="ECO:0000313" key="3">
    <source>
        <dbReference type="Proteomes" id="UP000230066"/>
    </source>
</evidence>
<dbReference type="Proteomes" id="UP000230066">
    <property type="component" value="Unassembled WGS sequence"/>
</dbReference>
<comment type="caution">
    <text evidence="2">The sequence shown here is derived from an EMBL/GenBank/DDBJ whole genome shotgun (WGS) entry which is preliminary data.</text>
</comment>
<dbReference type="GO" id="GO:0006164">
    <property type="term" value="P:purine nucleotide biosynthetic process"/>
    <property type="evidence" value="ECO:0007669"/>
    <property type="project" value="TreeGrafter"/>
</dbReference>